<keyword evidence="3" id="KW-0732">Signal</keyword>
<feature type="chain" id="PRO_5043484491" description="ILCR1 Ig-like domain-containing protein" evidence="3">
    <location>
        <begin position="16"/>
        <end position="572"/>
    </location>
</feature>
<proteinExistence type="predicted"/>
<organism evidence="5 6">
    <name type="scientific">Pristionchus fissidentatus</name>
    <dbReference type="NCBI Taxonomy" id="1538716"/>
    <lineage>
        <taxon>Eukaryota</taxon>
        <taxon>Metazoa</taxon>
        <taxon>Ecdysozoa</taxon>
        <taxon>Nematoda</taxon>
        <taxon>Chromadorea</taxon>
        <taxon>Rhabditida</taxon>
        <taxon>Rhabditina</taxon>
        <taxon>Diplogasteromorpha</taxon>
        <taxon>Diplogasteroidea</taxon>
        <taxon>Neodiplogasteridae</taxon>
        <taxon>Pristionchus</taxon>
    </lineage>
</organism>
<dbReference type="Pfam" id="PF23608">
    <property type="entry name" value="Ig_ILCR1"/>
    <property type="match status" value="1"/>
</dbReference>
<keyword evidence="2" id="KW-0472">Membrane</keyword>
<reference evidence="5" key="1">
    <citation type="submission" date="2023-10" db="EMBL/GenBank/DDBJ databases">
        <title>Genome assembly of Pristionchus species.</title>
        <authorList>
            <person name="Yoshida K."/>
            <person name="Sommer R.J."/>
        </authorList>
    </citation>
    <scope>NUCLEOTIDE SEQUENCE</scope>
    <source>
        <strain evidence="5">RS5133</strain>
    </source>
</reference>
<comment type="caution">
    <text evidence="5">The sequence shown here is derived from an EMBL/GenBank/DDBJ whole genome shotgun (WGS) entry which is preliminary data.</text>
</comment>
<keyword evidence="6" id="KW-1185">Reference proteome</keyword>
<dbReference type="AlphaFoldDB" id="A0AAV5WSM1"/>
<feature type="compositionally biased region" description="Polar residues" evidence="1">
    <location>
        <begin position="537"/>
        <end position="553"/>
    </location>
</feature>
<sequence>MSILLLLHLLSIIHACTVHRSISCKDERIYNKSDHISNVTWSADPALRLDYYYTQTDKGLSINLEASWRILRSEKFDVPLRGFEVSLHDLTEGRLVEIRNESINSPEEGILTATETIEFSTTFDSSLEFSHVYDIELRILPRGIGSSFKERLSIPPFPQSAKCDQESPLAQDKDKFLIYISDLKKYPISSSVFVSFRPAPEVFCFNEYTIEIFDSDNPFHTYGKVILTPGDLDSVITHHFEGLPTGVYLEIKIYPTEVIHSLASQCICNHCNCLVTATKPFKFQPQEIKAIPLPNSPHIVTPSSSISESNIIYFIVFPILIFLIGMLGLISCMIIVITKGRMKNGKENIQLVSNWTREDDPLIISSPKQCKNGIIWAIGLNSIEEHRFLDKLSSLLLPSSRLIFAPDHLPDGENKWRWMSEVNKRADLILLLLRDSSFSLIRDSKQPSDIFDQLFLEQHQLLHLSDHRLITVALDDCAPSFKSNHIVYRDPRDFIILTQSLQRRGVTLKEEVPISLSPSPSLSNSMSDISEEEIVREQSNSNSNDSGFVSNPSIHRPKNSLDLSNRFTSSVA</sequence>
<feature type="domain" description="ILCR1 Ig-like" evidence="4">
    <location>
        <begin position="183"/>
        <end position="281"/>
    </location>
</feature>
<feature type="compositionally biased region" description="Polar residues" evidence="1">
    <location>
        <begin position="561"/>
        <end position="572"/>
    </location>
</feature>
<evidence type="ECO:0000256" key="2">
    <source>
        <dbReference type="SAM" id="Phobius"/>
    </source>
</evidence>
<dbReference type="EMBL" id="BTSY01000006">
    <property type="protein sequence ID" value="GMT32694.1"/>
    <property type="molecule type" value="Genomic_DNA"/>
</dbReference>
<gene>
    <name evidence="5" type="ORF">PFISCL1PPCAC_23991</name>
</gene>
<keyword evidence="2" id="KW-0812">Transmembrane</keyword>
<protein>
    <recommendedName>
        <fullName evidence="4">ILCR1 Ig-like domain-containing protein</fullName>
    </recommendedName>
</protein>
<dbReference type="Proteomes" id="UP001432322">
    <property type="component" value="Unassembled WGS sequence"/>
</dbReference>
<evidence type="ECO:0000313" key="6">
    <source>
        <dbReference type="Proteomes" id="UP001432322"/>
    </source>
</evidence>
<evidence type="ECO:0000256" key="1">
    <source>
        <dbReference type="SAM" id="MobiDB-lite"/>
    </source>
</evidence>
<keyword evidence="2" id="KW-1133">Transmembrane helix</keyword>
<evidence type="ECO:0000256" key="3">
    <source>
        <dbReference type="SAM" id="SignalP"/>
    </source>
</evidence>
<dbReference type="InterPro" id="IPR057066">
    <property type="entry name" value="Ig_ILCR1"/>
</dbReference>
<accession>A0AAV5WSM1</accession>
<evidence type="ECO:0000313" key="5">
    <source>
        <dbReference type="EMBL" id="GMT32694.1"/>
    </source>
</evidence>
<evidence type="ECO:0000259" key="4">
    <source>
        <dbReference type="Pfam" id="PF23608"/>
    </source>
</evidence>
<feature type="transmembrane region" description="Helical" evidence="2">
    <location>
        <begin position="311"/>
        <end position="337"/>
    </location>
</feature>
<feature type="signal peptide" evidence="3">
    <location>
        <begin position="1"/>
        <end position="15"/>
    </location>
</feature>
<name>A0AAV5WSM1_9BILA</name>
<feature type="region of interest" description="Disordered" evidence="1">
    <location>
        <begin position="515"/>
        <end position="572"/>
    </location>
</feature>
<feature type="compositionally biased region" description="Low complexity" evidence="1">
    <location>
        <begin position="515"/>
        <end position="528"/>
    </location>
</feature>